<dbReference type="InterPro" id="IPR007395">
    <property type="entry name" value="Zn_peptidase_2"/>
</dbReference>
<keyword evidence="3" id="KW-1185">Reference proteome</keyword>
<dbReference type="EMBL" id="CP036279">
    <property type="protein sequence ID" value="QDU64483.1"/>
    <property type="molecule type" value="Genomic_DNA"/>
</dbReference>
<reference evidence="2 3" key="1">
    <citation type="submission" date="2019-02" db="EMBL/GenBank/DDBJ databases">
        <title>Deep-cultivation of Planctomycetes and their phenomic and genomic characterization uncovers novel biology.</title>
        <authorList>
            <person name="Wiegand S."/>
            <person name="Jogler M."/>
            <person name="Boedeker C."/>
            <person name="Pinto D."/>
            <person name="Vollmers J."/>
            <person name="Rivas-Marin E."/>
            <person name="Kohn T."/>
            <person name="Peeters S.H."/>
            <person name="Heuer A."/>
            <person name="Rast P."/>
            <person name="Oberbeckmann S."/>
            <person name="Bunk B."/>
            <person name="Jeske O."/>
            <person name="Meyerdierks A."/>
            <person name="Storesund J.E."/>
            <person name="Kallscheuer N."/>
            <person name="Luecker S."/>
            <person name="Lage O.M."/>
            <person name="Pohl T."/>
            <person name="Merkel B.J."/>
            <person name="Hornburger P."/>
            <person name="Mueller R.-W."/>
            <person name="Bruemmer F."/>
            <person name="Labrenz M."/>
            <person name="Spormann A.M."/>
            <person name="Op den Camp H."/>
            <person name="Overmann J."/>
            <person name="Amann R."/>
            <person name="Jetten M.S.M."/>
            <person name="Mascher T."/>
            <person name="Medema M.H."/>
            <person name="Devos D.P."/>
            <person name="Kaster A.-K."/>
            <person name="Ovreas L."/>
            <person name="Rohde M."/>
            <person name="Galperin M.Y."/>
            <person name="Jogler C."/>
        </authorList>
    </citation>
    <scope>NUCLEOTIDE SEQUENCE [LARGE SCALE GENOMIC DNA]</scope>
    <source>
        <strain evidence="2 3">Pan216</strain>
    </source>
</reference>
<keyword evidence="1" id="KW-1133">Transmembrane helix</keyword>
<organism evidence="2 3">
    <name type="scientific">Kolteria novifilia</name>
    <dbReference type="NCBI Taxonomy" id="2527975"/>
    <lineage>
        <taxon>Bacteria</taxon>
        <taxon>Pseudomonadati</taxon>
        <taxon>Planctomycetota</taxon>
        <taxon>Planctomycetia</taxon>
        <taxon>Kolteriales</taxon>
        <taxon>Kolteriaceae</taxon>
        <taxon>Kolteria</taxon>
    </lineage>
</organism>
<evidence type="ECO:0000313" key="3">
    <source>
        <dbReference type="Proteomes" id="UP000317093"/>
    </source>
</evidence>
<evidence type="ECO:0000256" key="1">
    <source>
        <dbReference type="SAM" id="Phobius"/>
    </source>
</evidence>
<keyword evidence="1" id="KW-0472">Membrane</keyword>
<gene>
    <name evidence="2" type="ORF">Pan216_53730</name>
</gene>
<dbReference type="OrthoDB" id="9784298at2"/>
<sequence>MFFDPVYLLFLLPGLALSLWASSRVRSAFAHYSRVPTRRGYTGAQAAAILLNRAGITDVQIVPHRGHMTDHYDPVNKRLALSEPVYGQRSIAAVGVACHEAGHAIQHARHYAPLHLRSLLVPTAGIGSSIGYGVMILGLLLSSMPIFVVGIGLFSMVLLFQVVTLPVEFDASNRAKKLIVEAGIIDVDERQGVSAVLNAAAWTYVAAVVSTLLTVLYWLFRSGLLRGSDE</sequence>
<keyword evidence="1" id="KW-0812">Transmembrane</keyword>
<dbReference type="AlphaFoldDB" id="A0A518BC57"/>
<dbReference type="PANTHER" id="PTHR36434:SF1">
    <property type="entry name" value="MEMBRANE PROTEASE YUGP-RELATED"/>
    <property type="match status" value="1"/>
</dbReference>
<dbReference type="Proteomes" id="UP000317093">
    <property type="component" value="Chromosome"/>
</dbReference>
<dbReference type="Pfam" id="PF04298">
    <property type="entry name" value="Zn_peptidase_2"/>
    <property type="match status" value="1"/>
</dbReference>
<dbReference type="PANTHER" id="PTHR36434">
    <property type="entry name" value="MEMBRANE PROTEASE YUGP-RELATED"/>
    <property type="match status" value="1"/>
</dbReference>
<dbReference type="KEGG" id="knv:Pan216_53730"/>
<dbReference type="RefSeq" id="WP_145262730.1">
    <property type="nucleotide sequence ID" value="NZ_CP036279.1"/>
</dbReference>
<evidence type="ECO:0000313" key="2">
    <source>
        <dbReference type="EMBL" id="QDU64483.1"/>
    </source>
</evidence>
<feature type="transmembrane region" description="Helical" evidence="1">
    <location>
        <begin position="201"/>
        <end position="220"/>
    </location>
</feature>
<feature type="transmembrane region" description="Helical" evidence="1">
    <location>
        <begin position="147"/>
        <end position="167"/>
    </location>
</feature>
<feature type="transmembrane region" description="Helical" evidence="1">
    <location>
        <begin position="119"/>
        <end position="140"/>
    </location>
</feature>
<accession>A0A518BC57</accession>
<name>A0A518BC57_9BACT</name>
<proteinExistence type="predicted"/>
<protein>
    <submittedName>
        <fullName evidence="2">Neutral zinc metallopeptidase</fullName>
    </submittedName>
</protein>